<reference evidence="12 13" key="1">
    <citation type="submission" date="2016-01" db="EMBL/GenBank/DDBJ databases">
        <title>Genome sequence of the yeast Holleya sinecauda.</title>
        <authorList>
            <person name="Dietrich F.S."/>
        </authorList>
    </citation>
    <scope>NUCLEOTIDE SEQUENCE [LARGE SCALE GENOMIC DNA]</scope>
    <source>
        <strain evidence="12 13">ATCC 58844</strain>
    </source>
</reference>
<feature type="region of interest" description="Disordered" evidence="10">
    <location>
        <begin position="331"/>
        <end position="375"/>
    </location>
</feature>
<evidence type="ECO:0000256" key="8">
    <source>
        <dbReference type="ARBA" id="ARBA00022801"/>
    </source>
</evidence>
<gene>
    <name evidence="12" type="ORF">AW171_hschr2409</name>
</gene>
<dbReference type="GO" id="GO:0004523">
    <property type="term" value="F:RNA-DNA hybrid ribonuclease activity"/>
    <property type="evidence" value="ECO:0007669"/>
    <property type="project" value="UniProtKB-EC"/>
</dbReference>
<dbReference type="CDD" id="cd09280">
    <property type="entry name" value="RNase_HI_eukaryote_like"/>
    <property type="match status" value="1"/>
</dbReference>
<evidence type="ECO:0000313" key="13">
    <source>
        <dbReference type="Proteomes" id="UP000243052"/>
    </source>
</evidence>
<evidence type="ECO:0000256" key="5">
    <source>
        <dbReference type="ARBA" id="ARBA00022722"/>
    </source>
</evidence>
<dbReference type="InterPro" id="IPR009027">
    <property type="entry name" value="Ribosomal_bL9/RNase_H1_N"/>
</dbReference>
<dbReference type="InterPro" id="IPR037056">
    <property type="entry name" value="RNase_H1_N_sf"/>
</dbReference>
<comment type="similarity">
    <text evidence="3">Belongs to the RNase H family.</text>
</comment>
<evidence type="ECO:0000256" key="3">
    <source>
        <dbReference type="ARBA" id="ARBA00005300"/>
    </source>
</evidence>
<feature type="compositionally biased region" description="Basic and acidic residues" evidence="10">
    <location>
        <begin position="366"/>
        <end position="375"/>
    </location>
</feature>
<dbReference type="GO" id="GO:0000287">
    <property type="term" value="F:magnesium ion binding"/>
    <property type="evidence" value="ECO:0007669"/>
    <property type="project" value="InterPro"/>
</dbReference>
<keyword evidence="8" id="KW-0378">Hydrolase</keyword>
<dbReference type="Pfam" id="PF00075">
    <property type="entry name" value="RNase_H"/>
    <property type="match status" value="1"/>
</dbReference>
<keyword evidence="5" id="KW-0540">Nuclease</keyword>
<dbReference type="GO" id="GO:0003676">
    <property type="term" value="F:nucleic acid binding"/>
    <property type="evidence" value="ECO:0007669"/>
    <property type="project" value="InterPro"/>
</dbReference>
<dbReference type="SUPFAM" id="SSF53098">
    <property type="entry name" value="Ribonuclease H-like"/>
    <property type="match status" value="1"/>
</dbReference>
<dbReference type="Gene3D" id="3.40.970.10">
    <property type="entry name" value="Ribonuclease H1, N-terminal domain"/>
    <property type="match status" value="2"/>
</dbReference>
<dbReference type="OrthoDB" id="407198at2759"/>
<sequence>MFRLLNLMKSKGNRNSQKIARKYYAVHRGRLTGIYNEWKTCKEQIDGIEGASWGLFPTPEQAKVFVETGKRVKPRTERQSTNTSAGMKASAKTSGKVNYYAVNSNNKELASKIFEDWESCRKYVSGKSGLAYKKFDDRAKAEAFISGSSPYDFELIGIQKDDFVTRCKLPSNSNCQGPYSEVSEVYCDGSTLRNGHEGAVGGCGVYFQDEPEYNISERLEPPATNNRAEIKAATRALQQIWHNLALVPARAPRKNYLLYTDSENVVKFTSSRYTECKSLDDLSKFSNSDLLVPLIKYYICVKQYYAINAARFTNAGLFEIQWVQGHHGNEGNEQADKLAKSGATSAETSGKKSTMVASDLPNPRFPSREDISNNF</sequence>
<accession>A0A120K118</accession>
<evidence type="ECO:0000256" key="4">
    <source>
        <dbReference type="ARBA" id="ARBA00012180"/>
    </source>
</evidence>
<evidence type="ECO:0000313" key="12">
    <source>
        <dbReference type="EMBL" id="AMD18886.1"/>
    </source>
</evidence>
<evidence type="ECO:0000256" key="7">
    <source>
        <dbReference type="ARBA" id="ARBA00022759"/>
    </source>
</evidence>
<dbReference type="PROSITE" id="PS50879">
    <property type="entry name" value="RNASE_H_1"/>
    <property type="match status" value="1"/>
</dbReference>
<dbReference type="InterPro" id="IPR012337">
    <property type="entry name" value="RNaseH-like_sf"/>
</dbReference>
<dbReference type="PANTHER" id="PTHR10642:SF26">
    <property type="entry name" value="RIBONUCLEASE H1"/>
    <property type="match status" value="1"/>
</dbReference>
<protein>
    <recommendedName>
        <fullName evidence="4">ribonuclease H</fullName>
        <ecNumber evidence="4">3.1.26.4</ecNumber>
    </recommendedName>
</protein>
<dbReference type="SUPFAM" id="SSF55658">
    <property type="entry name" value="L9 N-domain-like"/>
    <property type="match status" value="2"/>
</dbReference>
<comment type="cofactor">
    <cofactor evidence="2">
        <name>Mg(2+)</name>
        <dbReference type="ChEBI" id="CHEBI:18420"/>
    </cofactor>
</comment>
<feature type="domain" description="RNase H type-1" evidence="11">
    <location>
        <begin position="179"/>
        <end position="344"/>
    </location>
</feature>
<keyword evidence="9" id="KW-0460">Magnesium</keyword>
<dbReference type="Gene3D" id="3.30.420.10">
    <property type="entry name" value="Ribonuclease H-like superfamily/Ribonuclease H"/>
    <property type="match status" value="1"/>
</dbReference>
<dbReference type="AlphaFoldDB" id="A0A120K118"/>
<dbReference type="InterPro" id="IPR050092">
    <property type="entry name" value="RNase_H"/>
</dbReference>
<name>A0A120K118_9SACH</name>
<dbReference type="PIRSF" id="PIRSF036852">
    <property type="entry name" value="Ribonuclease_H1_euk"/>
    <property type="match status" value="1"/>
</dbReference>
<dbReference type="InterPro" id="IPR017067">
    <property type="entry name" value="RNase_H1_euk"/>
</dbReference>
<dbReference type="InterPro" id="IPR011320">
    <property type="entry name" value="RNase_H1_N"/>
</dbReference>
<dbReference type="STRING" id="45286.A0A120K118"/>
<dbReference type="GO" id="GO:0043137">
    <property type="term" value="P:DNA replication, removal of RNA primer"/>
    <property type="evidence" value="ECO:0007669"/>
    <property type="project" value="TreeGrafter"/>
</dbReference>
<evidence type="ECO:0000256" key="1">
    <source>
        <dbReference type="ARBA" id="ARBA00000077"/>
    </source>
</evidence>
<dbReference type="GeneID" id="28722070"/>
<evidence type="ECO:0000256" key="9">
    <source>
        <dbReference type="ARBA" id="ARBA00022842"/>
    </source>
</evidence>
<evidence type="ECO:0000256" key="10">
    <source>
        <dbReference type="SAM" id="MobiDB-lite"/>
    </source>
</evidence>
<dbReference type="InterPro" id="IPR002156">
    <property type="entry name" value="RNaseH_domain"/>
</dbReference>
<evidence type="ECO:0000256" key="2">
    <source>
        <dbReference type="ARBA" id="ARBA00001946"/>
    </source>
</evidence>
<dbReference type="EC" id="3.1.26.4" evidence="4"/>
<dbReference type="EMBL" id="CP014242">
    <property type="protein sequence ID" value="AMD18886.1"/>
    <property type="molecule type" value="Genomic_DNA"/>
</dbReference>
<comment type="catalytic activity">
    <reaction evidence="1">
        <text>Endonucleolytic cleavage to 5'-phosphomonoester.</text>
        <dbReference type="EC" id="3.1.26.4"/>
    </reaction>
</comment>
<evidence type="ECO:0000256" key="6">
    <source>
        <dbReference type="ARBA" id="ARBA00022723"/>
    </source>
</evidence>
<proteinExistence type="inferred from homology"/>
<feature type="compositionally biased region" description="Polar residues" evidence="10">
    <location>
        <begin position="342"/>
        <end position="356"/>
    </location>
</feature>
<dbReference type="RefSeq" id="XP_017985882.1">
    <property type="nucleotide sequence ID" value="XM_018130022.1"/>
</dbReference>
<keyword evidence="6" id="KW-0479">Metal-binding</keyword>
<organism evidence="12 13">
    <name type="scientific">Eremothecium sinecaudum</name>
    <dbReference type="NCBI Taxonomy" id="45286"/>
    <lineage>
        <taxon>Eukaryota</taxon>
        <taxon>Fungi</taxon>
        <taxon>Dikarya</taxon>
        <taxon>Ascomycota</taxon>
        <taxon>Saccharomycotina</taxon>
        <taxon>Saccharomycetes</taxon>
        <taxon>Saccharomycetales</taxon>
        <taxon>Saccharomycetaceae</taxon>
        <taxon>Eremothecium</taxon>
    </lineage>
</organism>
<keyword evidence="7" id="KW-0255">Endonuclease</keyword>
<dbReference type="Proteomes" id="UP000243052">
    <property type="component" value="Chromosome ii"/>
</dbReference>
<evidence type="ECO:0000259" key="11">
    <source>
        <dbReference type="PROSITE" id="PS50879"/>
    </source>
</evidence>
<keyword evidence="13" id="KW-1185">Reference proteome</keyword>
<dbReference type="PANTHER" id="PTHR10642">
    <property type="entry name" value="RIBONUCLEASE H1"/>
    <property type="match status" value="1"/>
</dbReference>
<dbReference type="InterPro" id="IPR036397">
    <property type="entry name" value="RNaseH_sf"/>
</dbReference>
<dbReference type="Pfam" id="PF01693">
    <property type="entry name" value="Cauli_VI"/>
    <property type="match status" value="2"/>
</dbReference>